<evidence type="ECO:0000313" key="2">
    <source>
        <dbReference type="Proteomes" id="UP000192934"/>
    </source>
</evidence>
<proteinExistence type="predicted"/>
<reference evidence="2" key="1">
    <citation type="submission" date="2017-04" db="EMBL/GenBank/DDBJ databases">
        <authorList>
            <person name="Varghese N."/>
            <person name="Submissions S."/>
        </authorList>
    </citation>
    <scope>NUCLEOTIDE SEQUENCE [LARGE SCALE GENOMIC DNA]</scope>
    <source>
        <strain evidence="2">Dd16</strain>
    </source>
</reference>
<dbReference type="AlphaFoldDB" id="A0A1X7FYN1"/>
<gene>
    <name evidence="1" type="ORF">SAMN06295910_0190</name>
</gene>
<protein>
    <recommendedName>
        <fullName evidence="3">DUF2274 domain-containing protein</fullName>
    </recommendedName>
</protein>
<accession>A0A1X7FYN1</accession>
<name>A0A1X7FYN1_9SPHN</name>
<dbReference type="RefSeq" id="WP_085217103.1">
    <property type="nucleotide sequence ID" value="NZ_LT840185.1"/>
</dbReference>
<keyword evidence="2" id="KW-1185">Reference proteome</keyword>
<dbReference type="EMBL" id="LT840185">
    <property type="protein sequence ID" value="SMF61208.1"/>
    <property type="molecule type" value="Genomic_DNA"/>
</dbReference>
<dbReference type="Proteomes" id="UP000192934">
    <property type="component" value="Chromosome I"/>
</dbReference>
<organism evidence="1 2">
    <name type="scientific">Allosphingosinicella indica</name>
    <dbReference type="NCBI Taxonomy" id="941907"/>
    <lineage>
        <taxon>Bacteria</taxon>
        <taxon>Pseudomonadati</taxon>
        <taxon>Pseudomonadota</taxon>
        <taxon>Alphaproteobacteria</taxon>
        <taxon>Sphingomonadales</taxon>
        <taxon>Sphingomonadaceae</taxon>
        <taxon>Allosphingosinicella</taxon>
    </lineage>
</organism>
<evidence type="ECO:0000313" key="1">
    <source>
        <dbReference type="EMBL" id="SMF61208.1"/>
    </source>
</evidence>
<dbReference type="Pfam" id="PF10038">
    <property type="entry name" value="DUF2274"/>
    <property type="match status" value="1"/>
</dbReference>
<dbReference type="InterPro" id="IPR018733">
    <property type="entry name" value="DUF2274"/>
</dbReference>
<dbReference type="STRING" id="941907.SAMN06295910_0190"/>
<dbReference type="OrthoDB" id="9803810at2"/>
<evidence type="ECO:0008006" key="3">
    <source>
        <dbReference type="Google" id="ProtNLM"/>
    </source>
</evidence>
<sequence length="84" mass="9370">MTIKLARLPDRTPIRLSLSLPPELARDLETYQEFYAQTYDANEPLSLLAPAMLTAFMANDRGFSAWRKAQLAGVTGVQRRADSA</sequence>